<dbReference type="OrthoDB" id="10651717at2759"/>
<dbReference type="InterPro" id="IPR029044">
    <property type="entry name" value="Nucleotide-diphossugar_trans"/>
</dbReference>
<evidence type="ECO:0000313" key="1">
    <source>
        <dbReference type="EMBL" id="OHT09609.1"/>
    </source>
</evidence>
<keyword evidence="2" id="KW-1185">Reference proteome</keyword>
<gene>
    <name evidence="1" type="ORF">TRFO_21505</name>
</gene>
<reference evidence="1" key="1">
    <citation type="submission" date="2016-10" db="EMBL/GenBank/DDBJ databases">
        <authorList>
            <person name="Benchimol M."/>
            <person name="Almeida L.G."/>
            <person name="Vasconcelos A.T."/>
            <person name="Perreira-Neves A."/>
            <person name="Rosa I.A."/>
            <person name="Tasca T."/>
            <person name="Bogo M.R."/>
            <person name="de Souza W."/>
        </authorList>
    </citation>
    <scope>NUCLEOTIDE SEQUENCE [LARGE SCALE GENOMIC DNA]</scope>
    <source>
        <strain evidence="1">K</strain>
    </source>
</reference>
<accession>A0A1J4KDU8</accession>
<proteinExistence type="predicted"/>
<dbReference type="SUPFAM" id="SSF53448">
    <property type="entry name" value="Nucleotide-diphospho-sugar transferases"/>
    <property type="match status" value="1"/>
</dbReference>
<dbReference type="VEuPathDB" id="TrichDB:TRFO_21505"/>
<comment type="caution">
    <text evidence="1">The sequence shown here is derived from an EMBL/GenBank/DDBJ whole genome shotgun (WGS) entry which is preliminary data.</text>
</comment>
<dbReference type="Proteomes" id="UP000179807">
    <property type="component" value="Unassembled WGS sequence"/>
</dbReference>
<protein>
    <recommendedName>
        <fullName evidence="3">Nucleotide-diphospho-sugar transferase domain-containing protein</fullName>
    </recommendedName>
</protein>
<sequence length="402" mass="47703">MELKDVLMNFISLLFITFVFPSSIYATINQNSLQKHKVKIKLNDLALYSYPSSPGTFTIDNPKYREVFDWVNFSYIQQYPFRFITDLSKCKFCNFTPHNENSPPRDDTFDISMTFILGKIAGIVPFVQTLRTTGSKAQMITFVDDATEKEIKEKLGSFMSDCGVHIINMGIWQKRKNRFFLIYYFKYLPEIAFLETHPHFKRVLITDLTDVVFQGNTFLTEIKDENTLIVNPEFEKGGLDMHSWDKGSQAEIVKIMIENQHEIDLKWYQTKARYYNSGVFLASRKTMMYLISSILDLINKVNEEQWNRLEKIKERLEEQNFVIFAINRYLWTNSNYTVMHDGPKNDLFQVWGRKFKKTSFPDFKYKGNFVKLYHLIYLTKQYCRSVSYKCPQLFNFTPYYRC</sequence>
<evidence type="ECO:0008006" key="3">
    <source>
        <dbReference type="Google" id="ProtNLM"/>
    </source>
</evidence>
<dbReference type="RefSeq" id="XP_068362745.1">
    <property type="nucleotide sequence ID" value="XM_068502013.1"/>
</dbReference>
<evidence type="ECO:0000313" key="2">
    <source>
        <dbReference type="Proteomes" id="UP000179807"/>
    </source>
</evidence>
<dbReference type="EMBL" id="MLAK01000635">
    <property type="protein sequence ID" value="OHT09609.1"/>
    <property type="molecule type" value="Genomic_DNA"/>
</dbReference>
<dbReference type="GeneID" id="94836717"/>
<dbReference type="AlphaFoldDB" id="A0A1J4KDU8"/>
<name>A0A1J4KDU8_9EUKA</name>
<organism evidence="1 2">
    <name type="scientific">Tritrichomonas foetus</name>
    <dbReference type="NCBI Taxonomy" id="1144522"/>
    <lineage>
        <taxon>Eukaryota</taxon>
        <taxon>Metamonada</taxon>
        <taxon>Parabasalia</taxon>
        <taxon>Tritrichomonadida</taxon>
        <taxon>Tritrichomonadidae</taxon>
        <taxon>Tritrichomonas</taxon>
    </lineage>
</organism>